<dbReference type="SUPFAM" id="SSF56112">
    <property type="entry name" value="Protein kinase-like (PK-like)"/>
    <property type="match status" value="1"/>
</dbReference>
<dbReference type="InterPro" id="IPR011009">
    <property type="entry name" value="Kinase-like_dom_sf"/>
</dbReference>
<dbReference type="AlphaFoldDB" id="A0ABD3BYH6"/>
<organism evidence="8 9">
    <name type="scientific">Castilleja foliolosa</name>
    <dbReference type="NCBI Taxonomy" id="1961234"/>
    <lineage>
        <taxon>Eukaryota</taxon>
        <taxon>Viridiplantae</taxon>
        <taxon>Streptophyta</taxon>
        <taxon>Embryophyta</taxon>
        <taxon>Tracheophyta</taxon>
        <taxon>Spermatophyta</taxon>
        <taxon>Magnoliopsida</taxon>
        <taxon>eudicotyledons</taxon>
        <taxon>Gunneridae</taxon>
        <taxon>Pentapetalae</taxon>
        <taxon>asterids</taxon>
        <taxon>lamiids</taxon>
        <taxon>Lamiales</taxon>
        <taxon>Orobanchaceae</taxon>
        <taxon>Pedicularideae</taxon>
        <taxon>Castillejinae</taxon>
        <taxon>Castilleja</taxon>
    </lineage>
</organism>
<keyword evidence="9" id="KW-1185">Reference proteome</keyword>
<dbReference type="InterPro" id="IPR000719">
    <property type="entry name" value="Prot_kinase_dom"/>
</dbReference>
<comment type="caution">
    <text evidence="8">The sequence shown here is derived from an EMBL/GenBank/DDBJ whole genome shotgun (WGS) entry which is preliminary data.</text>
</comment>
<name>A0ABD3BYH6_9LAMI</name>
<keyword evidence="3 8" id="KW-0808">Transferase</keyword>
<keyword evidence="5 8" id="KW-0418">Kinase</keyword>
<dbReference type="Gene3D" id="3.30.200.20">
    <property type="entry name" value="Phosphorylase Kinase, domain 1"/>
    <property type="match status" value="1"/>
</dbReference>
<dbReference type="GO" id="GO:0005524">
    <property type="term" value="F:ATP binding"/>
    <property type="evidence" value="ECO:0007669"/>
    <property type="project" value="UniProtKB-KW"/>
</dbReference>
<dbReference type="PANTHER" id="PTHR24056:SF540">
    <property type="entry name" value="PROTEIN KINASE DOMAIN-CONTAINING PROTEIN"/>
    <property type="match status" value="1"/>
</dbReference>
<evidence type="ECO:0000313" key="8">
    <source>
        <dbReference type="EMBL" id="KAL3622362.1"/>
    </source>
</evidence>
<proteinExistence type="inferred from homology"/>
<evidence type="ECO:0000256" key="1">
    <source>
        <dbReference type="ARBA" id="ARBA00006485"/>
    </source>
</evidence>
<dbReference type="InterPro" id="IPR050108">
    <property type="entry name" value="CDK"/>
</dbReference>
<dbReference type="PROSITE" id="PS50011">
    <property type="entry name" value="PROTEIN_KINASE_DOM"/>
    <property type="match status" value="1"/>
</dbReference>
<comment type="similarity">
    <text evidence="1">Belongs to the protein kinase superfamily. CMGC Ser/Thr protein kinase family. CDC2/CDKX subfamily.</text>
</comment>
<keyword evidence="2" id="KW-0723">Serine/threonine-protein kinase</keyword>
<dbReference type="Proteomes" id="UP001632038">
    <property type="component" value="Unassembled WGS sequence"/>
</dbReference>
<keyword evidence="6" id="KW-0067">ATP-binding</keyword>
<sequence length="290" mass="32496">MEKYEVLGKIAEGSYGVVHRGRFLKDDSPVALKFIRYVSRAEGVPCSVIREISVLKELSHDNVVRLLDAFDTREGFYLVFELRVCNLLMLINRSSRAARFLFQILQGLHYCHSQKIIHRDLKPENLLVDINSKTIQIADFGLARTTEVPLPQYTNNVATLAFTAPEIILNIPYSAAVDIWAVGCIFAQMVTKKTLFGGTMRKAVMSYIIGVFGEPDEKDWPGVTAALLKLYGKEELPIFPPALTLEASVPTLDPLGLDLLKKMLCLNPKGRITACDALKHPYFEDLQVNP</sequence>
<dbReference type="EMBL" id="JAVIJP010000060">
    <property type="protein sequence ID" value="KAL3622362.1"/>
    <property type="molecule type" value="Genomic_DNA"/>
</dbReference>
<evidence type="ECO:0000256" key="2">
    <source>
        <dbReference type="ARBA" id="ARBA00022527"/>
    </source>
</evidence>
<dbReference type="FunFam" id="1.10.510.10:FF:000624">
    <property type="entry name" value="Mitogen-activated protein kinase"/>
    <property type="match status" value="1"/>
</dbReference>
<reference evidence="9" key="1">
    <citation type="journal article" date="2024" name="IScience">
        <title>Strigolactones Initiate the Formation of Haustorium-like Structures in Castilleja.</title>
        <authorList>
            <person name="Buerger M."/>
            <person name="Peterson D."/>
            <person name="Chory J."/>
        </authorList>
    </citation>
    <scope>NUCLEOTIDE SEQUENCE [LARGE SCALE GENOMIC DNA]</scope>
</reference>
<evidence type="ECO:0000259" key="7">
    <source>
        <dbReference type="PROSITE" id="PS50011"/>
    </source>
</evidence>
<evidence type="ECO:0000256" key="4">
    <source>
        <dbReference type="ARBA" id="ARBA00022741"/>
    </source>
</evidence>
<dbReference type="Gene3D" id="1.10.510.10">
    <property type="entry name" value="Transferase(Phosphotransferase) domain 1"/>
    <property type="match status" value="1"/>
</dbReference>
<evidence type="ECO:0000256" key="3">
    <source>
        <dbReference type="ARBA" id="ARBA00022679"/>
    </source>
</evidence>
<evidence type="ECO:0000256" key="6">
    <source>
        <dbReference type="ARBA" id="ARBA00022840"/>
    </source>
</evidence>
<dbReference type="PROSITE" id="PS00108">
    <property type="entry name" value="PROTEIN_KINASE_ST"/>
    <property type="match status" value="1"/>
</dbReference>
<dbReference type="Pfam" id="PF00069">
    <property type="entry name" value="Pkinase"/>
    <property type="match status" value="1"/>
</dbReference>
<evidence type="ECO:0000256" key="5">
    <source>
        <dbReference type="ARBA" id="ARBA00022777"/>
    </source>
</evidence>
<dbReference type="EC" id="2.7.11.22" evidence="8"/>
<feature type="domain" description="Protein kinase" evidence="7">
    <location>
        <begin position="4"/>
        <end position="283"/>
    </location>
</feature>
<protein>
    <submittedName>
        <fullName evidence="8">Cyclin-dependent kinase 3</fullName>
        <ecNumber evidence="8">2.7.11.22</ecNumber>
    </submittedName>
</protein>
<accession>A0ABD3BYH6</accession>
<keyword evidence="4" id="KW-0547">Nucleotide-binding</keyword>
<dbReference type="SMART" id="SM00220">
    <property type="entry name" value="S_TKc"/>
    <property type="match status" value="1"/>
</dbReference>
<dbReference type="InterPro" id="IPR008271">
    <property type="entry name" value="Ser/Thr_kinase_AS"/>
</dbReference>
<gene>
    <name evidence="8" type="primary">CDK3_1</name>
    <name evidence="8" type="ORF">CASFOL_033773</name>
</gene>
<evidence type="ECO:0000313" key="9">
    <source>
        <dbReference type="Proteomes" id="UP001632038"/>
    </source>
</evidence>
<dbReference type="PANTHER" id="PTHR24056">
    <property type="entry name" value="CELL DIVISION PROTEIN KINASE"/>
    <property type="match status" value="1"/>
</dbReference>
<dbReference type="GO" id="GO:0004693">
    <property type="term" value="F:cyclin-dependent protein serine/threonine kinase activity"/>
    <property type="evidence" value="ECO:0007669"/>
    <property type="project" value="UniProtKB-EC"/>
</dbReference>